<name>A0A0E9PUB5_ANGAN</name>
<evidence type="ECO:0000256" key="1">
    <source>
        <dbReference type="SAM" id="MobiDB-lite"/>
    </source>
</evidence>
<feature type="compositionally biased region" description="Basic and acidic residues" evidence="1">
    <location>
        <begin position="19"/>
        <end position="32"/>
    </location>
</feature>
<reference evidence="2" key="2">
    <citation type="journal article" date="2015" name="Fish Shellfish Immunol.">
        <title>Early steps in the European eel (Anguilla anguilla)-Vibrio vulnificus interaction in the gills: Role of the RtxA13 toxin.</title>
        <authorList>
            <person name="Callol A."/>
            <person name="Pajuelo D."/>
            <person name="Ebbesson L."/>
            <person name="Teles M."/>
            <person name="MacKenzie S."/>
            <person name="Amaro C."/>
        </authorList>
    </citation>
    <scope>NUCLEOTIDE SEQUENCE</scope>
</reference>
<sequence length="44" mass="5111">MGQTRGHTQRPRHKGHRHWGTDTETRDTDTQTRGHRNGFLGDTN</sequence>
<accession>A0A0E9PUB5</accession>
<organism evidence="2">
    <name type="scientific">Anguilla anguilla</name>
    <name type="common">European freshwater eel</name>
    <name type="synonym">Muraena anguilla</name>
    <dbReference type="NCBI Taxonomy" id="7936"/>
    <lineage>
        <taxon>Eukaryota</taxon>
        <taxon>Metazoa</taxon>
        <taxon>Chordata</taxon>
        <taxon>Craniata</taxon>
        <taxon>Vertebrata</taxon>
        <taxon>Euteleostomi</taxon>
        <taxon>Actinopterygii</taxon>
        <taxon>Neopterygii</taxon>
        <taxon>Teleostei</taxon>
        <taxon>Anguilliformes</taxon>
        <taxon>Anguillidae</taxon>
        <taxon>Anguilla</taxon>
    </lineage>
</organism>
<feature type="region of interest" description="Disordered" evidence="1">
    <location>
        <begin position="1"/>
        <end position="44"/>
    </location>
</feature>
<protein>
    <submittedName>
        <fullName evidence="2">Uncharacterized protein</fullName>
    </submittedName>
</protein>
<dbReference type="AlphaFoldDB" id="A0A0E9PUB5"/>
<feature type="compositionally biased region" description="Basic residues" evidence="1">
    <location>
        <begin position="7"/>
        <end position="18"/>
    </location>
</feature>
<evidence type="ECO:0000313" key="2">
    <source>
        <dbReference type="EMBL" id="JAH07443.1"/>
    </source>
</evidence>
<reference evidence="2" key="1">
    <citation type="submission" date="2014-11" db="EMBL/GenBank/DDBJ databases">
        <authorList>
            <person name="Amaro Gonzalez C."/>
        </authorList>
    </citation>
    <scope>NUCLEOTIDE SEQUENCE</scope>
</reference>
<proteinExistence type="predicted"/>
<dbReference type="EMBL" id="GBXM01101134">
    <property type="protein sequence ID" value="JAH07443.1"/>
    <property type="molecule type" value="Transcribed_RNA"/>
</dbReference>